<organism evidence="1">
    <name type="scientific">Sipha flava</name>
    <name type="common">yellow sugarcane aphid</name>
    <dbReference type="NCBI Taxonomy" id="143950"/>
    <lineage>
        <taxon>Eukaryota</taxon>
        <taxon>Metazoa</taxon>
        <taxon>Ecdysozoa</taxon>
        <taxon>Arthropoda</taxon>
        <taxon>Hexapoda</taxon>
        <taxon>Insecta</taxon>
        <taxon>Pterygota</taxon>
        <taxon>Neoptera</taxon>
        <taxon>Paraneoptera</taxon>
        <taxon>Hemiptera</taxon>
        <taxon>Sternorrhyncha</taxon>
        <taxon>Aphidomorpha</taxon>
        <taxon>Aphidoidea</taxon>
        <taxon>Aphididae</taxon>
        <taxon>Sipha</taxon>
    </lineage>
</organism>
<dbReference type="OrthoDB" id="6618804at2759"/>
<name>A0A2S2QEU0_9HEMI</name>
<proteinExistence type="predicted"/>
<dbReference type="AlphaFoldDB" id="A0A2S2QEU0"/>
<accession>A0A2S2QEU0</accession>
<evidence type="ECO:0008006" key="2">
    <source>
        <dbReference type="Google" id="ProtNLM"/>
    </source>
</evidence>
<evidence type="ECO:0000313" key="1">
    <source>
        <dbReference type="EMBL" id="MBY75722.1"/>
    </source>
</evidence>
<protein>
    <recommendedName>
        <fullName evidence="2">Endonuclease-reverse transcriptase</fullName>
    </recommendedName>
</protein>
<reference evidence="1" key="1">
    <citation type="submission" date="2018-04" db="EMBL/GenBank/DDBJ databases">
        <title>Transcriptome assembly of Sipha flava.</title>
        <authorList>
            <person name="Scully E.D."/>
            <person name="Geib S.M."/>
            <person name="Palmer N.A."/>
            <person name="Koch K."/>
            <person name="Bradshaw J."/>
            <person name="Heng-Moss T."/>
            <person name="Sarath G."/>
        </authorList>
    </citation>
    <scope>NUCLEOTIDE SEQUENCE</scope>
</reference>
<sequence length="121" mass="14397">MKTNWVFLKGILRQIYGPKKNDVSDFEVRTNEELRSLFGEANIIGIMKSYRLRWAGHVWRSEGILGNITRWRPSTKRPRQRWADRIKEDLRIMGIENEEEVSNNREKWRDVVDAAMDHNGL</sequence>
<gene>
    <name evidence="1" type="ORF">g.78669</name>
</gene>
<dbReference type="EMBL" id="GGMS01006519">
    <property type="protein sequence ID" value="MBY75722.1"/>
    <property type="molecule type" value="Transcribed_RNA"/>
</dbReference>